<feature type="domain" description="WRKY19-like zinc finger" evidence="4">
    <location>
        <begin position="498"/>
        <end position="522"/>
    </location>
</feature>
<dbReference type="InterPro" id="IPR056866">
    <property type="entry name" value="Znf_WRKY19"/>
</dbReference>
<accession>A0A9J5XY75</accession>
<feature type="region of interest" description="Disordered" evidence="1">
    <location>
        <begin position="650"/>
        <end position="669"/>
    </location>
</feature>
<dbReference type="AlphaFoldDB" id="A0A9J5XY75"/>
<dbReference type="Pfam" id="PF02517">
    <property type="entry name" value="Rce1-like"/>
    <property type="match status" value="1"/>
</dbReference>
<keyword evidence="2" id="KW-0472">Membrane</keyword>
<feature type="domain" description="WRKY19-like zinc finger" evidence="4">
    <location>
        <begin position="345"/>
        <end position="369"/>
    </location>
</feature>
<evidence type="ECO:0000259" key="4">
    <source>
        <dbReference type="Pfam" id="PF24906"/>
    </source>
</evidence>
<comment type="caution">
    <text evidence="5">The sequence shown here is derived from an EMBL/GenBank/DDBJ whole genome shotgun (WGS) entry which is preliminary data.</text>
</comment>
<feature type="domain" description="WRKY19-like zinc finger" evidence="4">
    <location>
        <begin position="370"/>
        <end position="394"/>
    </location>
</feature>
<dbReference type="InterPro" id="IPR003675">
    <property type="entry name" value="Rce1/LyrA-like_dom"/>
</dbReference>
<feature type="transmembrane region" description="Helical" evidence="2">
    <location>
        <begin position="683"/>
        <end position="702"/>
    </location>
</feature>
<dbReference type="Pfam" id="PF24906">
    <property type="entry name" value="Zf_WRKY19"/>
    <property type="match status" value="8"/>
</dbReference>
<sequence length="1159" mass="125425">MDPRFRYVGFTVNPQLSAFKNLGKSIAVGEAGVGGSYCADTTLRLDSIGSSVPSIPAPKGIKRKWSSIGGSNDQPIGSSLSLRLGHSSSSSDSKGSSGAACTSMSSARENDEESSMDLDLDFSLHLGSEKTSSSRKSSHPEAKKLAKGFAVDLELSLSSGAAESDVTTVHLLSTSPQSIMKAPQAMAGAFHTDEVSTAIHWKTSNIFHPLRTPQETEASYLLNQAATQIKLATVSPDLSSSIITNSKSSVTCTSGLTNQQQQQQQRSSSTKLCQFKGCVKGARGASGLCIAHGGGRRCQKPGCHKGAEGRTAFCKAHGGGRRCEFLGCTKSAEGRTDFCIAHGGGRRCSQEGCSRAARGKSGLCIRHGGGKRCQHEGCTKSAEGLSGLCISHGGGRRCQYPQCTKGAQGSTMFCKAHGGGKRCTFEGCNKGAEGSTAFCKGHGGGKRCSFQGNGLCPKSVHGGTLFCVAHGGGKRCAVSECTRSARGRTDFCVRHGGGKRCKVEGCGKSAQGSTDFCKAHGGGKRCSWGQPDSEFGQGDGPCNSFARGKTGLCASHGALVQDKRVHGGATLGTMVLDLDPNQSEKMKEIANVEDICFEVTKMQSIGMTSGDDPHMKYLGFNQPNIPVAGSSSSVSEGRVHGGGLMALLAGGSGRTSNNSKEPAPASKPGSSFIVSKNWMPAALHRHVCVLFILVSSLSYVIWGRKGEKCPNPMYSISPFSHKIRAFCDNNSQISLMLSSNCTHSFPQRPLLSTSSPRFRVSTFSPKSLPTLSHRIRISEPHHRISTKDAQPTTKVSTFTRDSLSVFIWVFHGWRVHSTGQCVFWMLIERWKISCFRNEESSSGASNPESIDDVLHKELENPEIDKPNVEKRNWISRFRESVELGKEKNYFTLQRLTNMRTNVPSVEWKNNMPKAADVVFKMIGKPWTVPWTAETILQVMLLWIVSFWFIGSWMIPFGAYMVGISKESLTFRGQALFSLLTDVTEGLAGILILQRCLSRFRPLPSDWFKFSLKGNWLFDVLLGCLMFPLVNRLSQFNLDLLPVLPSTPLTLSSVEQSILARDPVAMALYALVLVVCAPLWEEIVFRGFLLPSLTKYMPVWCSILMSSIAFALAHFNGQRMLPLIFLGVVMGVIYGRSRNLLPSILLHSLWNGFVFLDLMK</sequence>
<keyword evidence="2" id="KW-1133">Transmembrane helix</keyword>
<feature type="domain" description="WRKY19-like zinc finger" evidence="4">
    <location>
        <begin position="295"/>
        <end position="319"/>
    </location>
</feature>
<feature type="transmembrane region" description="Helical" evidence="2">
    <location>
        <begin position="1096"/>
        <end position="1114"/>
    </location>
</feature>
<feature type="domain" description="WRKY19-like zinc finger" evidence="4">
    <location>
        <begin position="395"/>
        <end position="419"/>
    </location>
</feature>
<feature type="transmembrane region" description="Helical" evidence="2">
    <location>
        <begin position="1013"/>
        <end position="1030"/>
    </location>
</feature>
<feature type="domain" description="WRKY19-like zinc finger" evidence="4">
    <location>
        <begin position="320"/>
        <end position="344"/>
    </location>
</feature>
<proteinExistence type="predicted"/>
<dbReference type="GO" id="GO:0004175">
    <property type="term" value="F:endopeptidase activity"/>
    <property type="evidence" value="ECO:0007669"/>
    <property type="project" value="UniProtKB-ARBA"/>
</dbReference>
<dbReference type="EMBL" id="JACXVP010000008">
    <property type="protein sequence ID" value="KAG5593299.1"/>
    <property type="molecule type" value="Genomic_DNA"/>
</dbReference>
<dbReference type="PANTHER" id="PTHR31827">
    <property type="entry name" value="EMB|CAB89363.1"/>
    <property type="match status" value="1"/>
</dbReference>
<feature type="transmembrane region" description="Helical" evidence="2">
    <location>
        <begin position="974"/>
        <end position="992"/>
    </location>
</feature>
<feature type="transmembrane region" description="Helical" evidence="2">
    <location>
        <begin position="1065"/>
        <end position="1084"/>
    </location>
</feature>
<feature type="transmembrane region" description="Helical" evidence="2">
    <location>
        <begin position="934"/>
        <end position="954"/>
    </location>
</feature>
<feature type="domain" description="CAAX prenyl protease 2/Lysostaphin resistance protein A-like" evidence="3">
    <location>
        <begin position="1065"/>
        <end position="1151"/>
    </location>
</feature>
<dbReference type="GO" id="GO:0080120">
    <property type="term" value="P:CAAX-box protein maturation"/>
    <property type="evidence" value="ECO:0007669"/>
    <property type="project" value="UniProtKB-ARBA"/>
</dbReference>
<feature type="region of interest" description="Disordered" evidence="1">
    <location>
        <begin position="76"/>
        <end position="116"/>
    </location>
</feature>
<keyword evidence="6" id="KW-1185">Reference proteome</keyword>
<reference evidence="5 6" key="1">
    <citation type="submission" date="2020-09" db="EMBL/GenBank/DDBJ databases">
        <title>De no assembly of potato wild relative species, Solanum commersonii.</title>
        <authorList>
            <person name="Cho K."/>
        </authorList>
    </citation>
    <scope>NUCLEOTIDE SEQUENCE [LARGE SCALE GENOMIC DNA]</scope>
    <source>
        <strain evidence="5">LZ3.2</strain>
        <tissue evidence="5">Leaf</tissue>
    </source>
</reference>
<evidence type="ECO:0000256" key="1">
    <source>
        <dbReference type="SAM" id="MobiDB-lite"/>
    </source>
</evidence>
<gene>
    <name evidence="5" type="ORF">H5410_043813</name>
</gene>
<feature type="transmembrane region" description="Helical" evidence="2">
    <location>
        <begin position="1120"/>
        <end position="1136"/>
    </location>
</feature>
<evidence type="ECO:0000259" key="3">
    <source>
        <dbReference type="Pfam" id="PF02517"/>
    </source>
</evidence>
<feature type="domain" description="WRKY19-like zinc finger" evidence="4">
    <location>
        <begin position="473"/>
        <end position="497"/>
    </location>
</feature>
<dbReference type="Proteomes" id="UP000824120">
    <property type="component" value="Chromosome 8"/>
</dbReference>
<dbReference type="PANTHER" id="PTHR31827:SF40">
    <property type="entry name" value="F22C12.10"/>
    <property type="match status" value="1"/>
</dbReference>
<dbReference type="OrthoDB" id="77038at2759"/>
<organism evidence="5 6">
    <name type="scientific">Solanum commersonii</name>
    <name type="common">Commerson's wild potato</name>
    <name type="synonym">Commerson's nightshade</name>
    <dbReference type="NCBI Taxonomy" id="4109"/>
    <lineage>
        <taxon>Eukaryota</taxon>
        <taxon>Viridiplantae</taxon>
        <taxon>Streptophyta</taxon>
        <taxon>Embryophyta</taxon>
        <taxon>Tracheophyta</taxon>
        <taxon>Spermatophyta</taxon>
        <taxon>Magnoliopsida</taxon>
        <taxon>eudicotyledons</taxon>
        <taxon>Gunneridae</taxon>
        <taxon>Pentapetalae</taxon>
        <taxon>asterids</taxon>
        <taxon>lamiids</taxon>
        <taxon>Solanales</taxon>
        <taxon>Solanaceae</taxon>
        <taxon>Solanoideae</taxon>
        <taxon>Solaneae</taxon>
        <taxon>Solanum</taxon>
    </lineage>
</organism>
<evidence type="ECO:0000313" key="5">
    <source>
        <dbReference type="EMBL" id="KAG5593299.1"/>
    </source>
</evidence>
<evidence type="ECO:0000313" key="6">
    <source>
        <dbReference type="Proteomes" id="UP000824120"/>
    </source>
</evidence>
<evidence type="ECO:0000256" key="2">
    <source>
        <dbReference type="SAM" id="Phobius"/>
    </source>
</evidence>
<keyword evidence="2" id="KW-0812">Transmembrane</keyword>
<feature type="domain" description="WRKY19-like zinc finger" evidence="4">
    <location>
        <begin position="271"/>
        <end position="294"/>
    </location>
</feature>
<protein>
    <submittedName>
        <fullName evidence="5">Uncharacterized protein</fullName>
    </submittedName>
</protein>
<feature type="compositionally biased region" description="Low complexity" evidence="1">
    <location>
        <begin position="77"/>
        <end position="98"/>
    </location>
</feature>
<name>A0A9J5XY75_SOLCO</name>